<evidence type="ECO:0000313" key="2">
    <source>
        <dbReference type="Proteomes" id="UP001369736"/>
    </source>
</evidence>
<comment type="caution">
    <text evidence="1">The sequence shown here is derived from an EMBL/GenBank/DDBJ whole genome shotgun (WGS) entry which is preliminary data.</text>
</comment>
<reference evidence="1 2" key="1">
    <citation type="submission" date="2024-03" db="EMBL/GenBank/DDBJ databases">
        <title>Actinomycetospora sp. OC33-EN07, a novel actinomycete isolated from wild orchid (Aerides multiflora).</title>
        <authorList>
            <person name="Suriyachadkun C."/>
        </authorList>
    </citation>
    <scope>NUCLEOTIDE SEQUENCE [LARGE SCALE GENOMIC DNA]</scope>
    <source>
        <strain evidence="1 2">OC33-EN07</strain>
    </source>
</reference>
<dbReference type="RefSeq" id="WP_337706125.1">
    <property type="nucleotide sequence ID" value="NZ_JBBEGM010000013.1"/>
</dbReference>
<sequence>MTTALPLRPAAGDDADDAAVARLGAEFPRYPAAVVSAVVASCRRDLDGSPPGAMPELVERLARQRLRTTG</sequence>
<proteinExistence type="predicted"/>
<gene>
    <name evidence="1" type="ORF">WCD58_26620</name>
</gene>
<dbReference type="NCBIfam" id="NF046112">
    <property type="entry name" value="MSMEG_6209_Nter"/>
    <property type="match status" value="1"/>
</dbReference>
<dbReference type="EMBL" id="JBBEGM010000013">
    <property type="protein sequence ID" value="MEJ2864759.1"/>
    <property type="molecule type" value="Genomic_DNA"/>
</dbReference>
<keyword evidence="2" id="KW-1185">Reference proteome</keyword>
<dbReference type="Proteomes" id="UP001369736">
    <property type="component" value="Unassembled WGS sequence"/>
</dbReference>
<accession>A0ABU8MBM5</accession>
<dbReference type="Gene3D" id="1.10.8.1060">
    <property type="entry name" value="Corynebacterium glutamicum thioredoxin-dependent arsenate reductase, N-terminal domain"/>
    <property type="match status" value="1"/>
</dbReference>
<name>A0ABU8MBM5_9PSEU</name>
<organism evidence="1 2">
    <name type="scientific">Actinomycetospora flava</name>
    <dbReference type="NCBI Taxonomy" id="3129232"/>
    <lineage>
        <taxon>Bacteria</taxon>
        <taxon>Bacillati</taxon>
        <taxon>Actinomycetota</taxon>
        <taxon>Actinomycetes</taxon>
        <taxon>Pseudonocardiales</taxon>
        <taxon>Pseudonocardiaceae</taxon>
        <taxon>Actinomycetospora</taxon>
    </lineage>
</organism>
<evidence type="ECO:0000313" key="1">
    <source>
        <dbReference type="EMBL" id="MEJ2864759.1"/>
    </source>
</evidence>
<protein>
    <submittedName>
        <fullName evidence="1">Uncharacterized protein</fullName>
    </submittedName>
</protein>